<evidence type="ECO:0000256" key="6">
    <source>
        <dbReference type="SAM" id="Phobius"/>
    </source>
</evidence>
<keyword evidence="4 6" id="KW-1133">Transmembrane helix</keyword>
<sequence>MVNLLSPHPYLFWLTVGSPIIVKAYMQGLTYAAAFVMCFYLSLIGAKIILAIVVNRSRSFLEGKMYIYIMRVLGFVLMFFALFLLNDGYRLLTS</sequence>
<evidence type="ECO:0000313" key="7">
    <source>
        <dbReference type="EMBL" id="MPM81327.1"/>
    </source>
</evidence>
<keyword evidence="5 6" id="KW-0472">Membrane</keyword>
<keyword evidence="2" id="KW-1003">Cell membrane</keyword>
<dbReference type="GO" id="GO:0005886">
    <property type="term" value="C:plasma membrane"/>
    <property type="evidence" value="ECO:0007669"/>
    <property type="project" value="UniProtKB-SubCell"/>
</dbReference>
<comment type="subcellular location">
    <subcellularLocation>
        <location evidence="1">Cell membrane</location>
        <topology evidence="1">Multi-pass membrane protein</topology>
    </subcellularLocation>
</comment>
<keyword evidence="3 6" id="KW-0812">Transmembrane</keyword>
<dbReference type="EMBL" id="VSSQ01030701">
    <property type="protein sequence ID" value="MPM81327.1"/>
    <property type="molecule type" value="Genomic_DNA"/>
</dbReference>
<comment type="caution">
    <text evidence="7">The sequence shown here is derived from an EMBL/GenBank/DDBJ whole genome shotgun (WGS) entry which is preliminary data.</text>
</comment>
<protein>
    <submittedName>
        <fullName evidence="7">Uncharacterized protein</fullName>
    </submittedName>
</protein>
<feature type="transmembrane region" description="Helical" evidence="6">
    <location>
        <begin position="31"/>
        <end position="54"/>
    </location>
</feature>
<gene>
    <name evidence="7" type="ORF">SDC9_128379</name>
</gene>
<evidence type="ECO:0000256" key="4">
    <source>
        <dbReference type="ARBA" id="ARBA00022989"/>
    </source>
</evidence>
<dbReference type="GO" id="GO:0006865">
    <property type="term" value="P:amino acid transport"/>
    <property type="evidence" value="ECO:0007669"/>
    <property type="project" value="InterPro"/>
</dbReference>
<feature type="transmembrane region" description="Helical" evidence="6">
    <location>
        <begin position="66"/>
        <end position="85"/>
    </location>
</feature>
<evidence type="ECO:0000256" key="3">
    <source>
        <dbReference type="ARBA" id="ARBA00022692"/>
    </source>
</evidence>
<evidence type="ECO:0000256" key="5">
    <source>
        <dbReference type="ARBA" id="ARBA00023136"/>
    </source>
</evidence>
<evidence type="ECO:0000256" key="2">
    <source>
        <dbReference type="ARBA" id="ARBA00022475"/>
    </source>
</evidence>
<evidence type="ECO:0000256" key="1">
    <source>
        <dbReference type="ARBA" id="ARBA00004651"/>
    </source>
</evidence>
<dbReference type="Pfam" id="PF01810">
    <property type="entry name" value="LysE"/>
    <property type="match status" value="1"/>
</dbReference>
<dbReference type="AlphaFoldDB" id="A0A645CWN5"/>
<accession>A0A645CWN5</accession>
<organism evidence="7">
    <name type="scientific">bioreactor metagenome</name>
    <dbReference type="NCBI Taxonomy" id="1076179"/>
    <lineage>
        <taxon>unclassified sequences</taxon>
        <taxon>metagenomes</taxon>
        <taxon>ecological metagenomes</taxon>
    </lineage>
</organism>
<proteinExistence type="predicted"/>
<name>A0A645CWN5_9ZZZZ</name>
<dbReference type="InterPro" id="IPR001123">
    <property type="entry name" value="LeuE-type"/>
</dbReference>
<reference evidence="7" key="1">
    <citation type="submission" date="2019-08" db="EMBL/GenBank/DDBJ databases">
        <authorList>
            <person name="Kucharzyk K."/>
            <person name="Murdoch R.W."/>
            <person name="Higgins S."/>
            <person name="Loffler F."/>
        </authorList>
    </citation>
    <scope>NUCLEOTIDE SEQUENCE</scope>
</reference>